<keyword evidence="4" id="KW-1185">Reference proteome</keyword>
<evidence type="ECO:0000256" key="1">
    <source>
        <dbReference type="SAM" id="MobiDB-lite"/>
    </source>
</evidence>
<dbReference type="KEGG" id="rsz:108823380"/>
<evidence type="ECO:0000313" key="4">
    <source>
        <dbReference type="Proteomes" id="UP000504610"/>
    </source>
</evidence>
<dbReference type="OrthoDB" id="1925648at2759"/>
<feature type="compositionally biased region" description="Basic and acidic residues" evidence="1">
    <location>
        <begin position="768"/>
        <end position="791"/>
    </location>
</feature>
<sequence length="876" mass="97857">MGCGGSKIDDQQLVILCRERKELLKTASHHRSALAVAHLVYLQSLRDVGEAIQRFVDEEESVSSPVLTLPSDEGKPTKRRGSISSTSISHSVIEEEEEEDGAGSHLNLSSIGSESGLEDGSDDDDDDDGHIQIDTTPEPELNRSKQTFSPGNRSKQTFSPGYGYPPPGYPYPYPVGGWGFNGDPNRGMYFMKKSAAQSQPFVFKPENHRVEPSDYGNSGYFINPGSTGSGYLPNANYSGYPPPSPAKPPPPPPTLPSPPRVSPWDFLNVFDTYDYGISRSRAPSYYYPQGTASISSSPDSKEVREKEGIPELEEVPEHEVIKQVYRRPKRTPALEKVKERKETLKTVPLPEEVATEESSLDTETVSTFSGSDVEEESDFHYVKSSNSSSGQETIMETEGSEQQVNGSKKGVVSIELDEEGASSSTSSFDVESSKISSFSSLSVRATREIKEVVEEIKSEFEIAASCGKEVAVLLEVSKLPYQHKDKSGFKVILSRIMYLVAPSKRSKPELSSIRLTSKTVQMAKAYNGQDVNVGFTGNLSSTLDKLYAWEKKLYKEVKGEEKLRSIYEEKCRSLKKMDTHGAEATKIEASRAYIRKLLMKIDISIRSVDSISRRIHKLRDEELQPQLTQLIHGLVRMWRSMLKCHQKQFQAIMETKVQSVKANTVSSSKAFLDLEMELRDWCSSFNEWVNTQKKYVHSLNRWLSKCLHYEPEVTEDGYAPFSPSQIGAPPIFTVCKDWEEAMGRVSGEKVSNAMQGFASSLHEMWERQEEEEQRLRAEQNQDHAESDDKRSVVSKGRSESGVSVLDDLRVDLDSMRKKLVEERGKRRETTTVKAVASSSSTLKGGLAPVFDALRKFNVEVVKAHGIVRLQHPRTSS</sequence>
<feature type="compositionally biased region" description="Acidic residues" evidence="1">
    <location>
        <begin position="116"/>
        <end position="128"/>
    </location>
</feature>
<name>A0A6J0KVX3_RAPSA</name>
<reference evidence="5" key="2">
    <citation type="submission" date="2025-08" db="UniProtKB">
        <authorList>
            <consortium name="RefSeq"/>
        </authorList>
    </citation>
    <scope>IDENTIFICATION</scope>
    <source>
        <tissue evidence="5">Leaf</tissue>
    </source>
</reference>
<dbReference type="Pfam" id="PF04783">
    <property type="entry name" value="DUF630"/>
    <property type="match status" value="1"/>
</dbReference>
<accession>A0A6J0KVX3</accession>
<dbReference type="AlphaFoldDB" id="A0A6J0KVX3"/>
<feature type="compositionally biased region" description="Pro residues" evidence="1">
    <location>
        <begin position="240"/>
        <end position="259"/>
    </location>
</feature>
<evidence type="ECO:0000313" key="5">
    <source>
        <dbReference type="RefSeq" id="XP_018452065.2"/>
    </source>
</evidence>
<feature type="region of interest" description="Disordered" evidence="1">
    <location>
        <begin position="233"/>
        <end position="259"/>
    </location>
</feature>
<protein>
    <submittedName>
        <fullName evidence="5">Nitrate regulatory gene2 protein isoform X1</fullName>
    </submittedName>
</protein>
<feature type="region of interest" description="Disordered" evidence="1">
    <location>
        <begin position="768"/>
        <end position="798"/>
    </location>
</feature>
<dbReference type="Proteomes" id="UP000504610">
    <property type="component" value="Chromosome 9"/>
</dbReference>
<feature type="domain" description="DUF630" evidence="3">
    <location>
        <begin position="1"/>
        <end position="59"/>
    </location>
</feature>
<evidence type="ECO:0000259" key="3">
    <source>
        <dbReference type="Pfam" id="PF04783"/>
    </source>
</evidence>
<evidence type="ECO:0000259" key="2">
    <source>
        <dbReference type="Pfam" id="PF04782"/>
    </source>
</evidence>
<dbReference type="RefSeq" id="XP_018452065.2">
    <property type="nucleotide sequence ID" value="XM_018596563.2"/>
</dbReference>
<feature type="compositionally biased region" description="Basic and acidic residues" evidence="1">
    <location>
        <begin position="299"/>
        <end position="311"/>
    </location>
</feature>
<dbReference type="InterPro" id="IPR006868">
    <property type="entry name" value="DUF630"/>
</dbReference>
<feature type="region of interest" description="Disordered" evidence="1">
    <location>
        <begin position="291"/>
        <end position="311"/>
    </location>
</feature>
<dbReference type="Pfam" id="PF04782">
    <property type="entry name" value="DUF632"/>
    <property type="match status" value="1"/>
</dbReference>
<feature type="region of interest" description="Disordered" evidence="1">
    <location>
        <begin position="57"/>
        <end position="163"/>
    </location>
</feature>
<dbReference type="GeneID" id="108823380"/>
<gene>
    <name evidence="5" type="primary">LOC108823380</name>
</gene>
<dbReference type="InterPro" id="IPR006867">
    <property type="entry name" value="DUF632"/>
</dbReference>
<feature type="domain" description="DUF632" evidence="2">
    <location>
        <begin position="450"/>
        <end position="762"/>
    </location>
</feature>
<dbReference type="PANTHER" id="PTHR21450">
    <property type="entry name" value="PROTEIN ALTERED PHOSPHATE STARVATION RESPONSE 1"/>
    <property type="match status" value="1"/>
</dbReference>
<feature type="compositionally biased region" description="Polar residues" evidence="1">
    <location>
        <begin position="383"/>
        <end position="406"/>
    </location>
</feature>
<feature type="compositionally biased region" description="Polar residues" evidence="1">
    <location>
        <begin position="361"/>
        <end position="370"/>
    </location>
</feature>
<feature type="compositionally biased region" description="Low complexity" evidence="1">
    <location>
        <begin position="82"/>
        <end position="91"/>
    </location>
</feature>
<reference evidence="4" key="1">
    <citation type="journal article" date="2019" name="Database">
        <title>The radish genome database (RadishGD): an integrated information resource for radish genomics.</title>
        <authorList>
            <person name="Yu H.J."/>
            <person name="Baek S."/>
            <person name="Lee Y.J."/>
            <person name="Cho A."/>
            <person name="Mun J.H."/>
        </authorList>
    </citation>
    <scope>NUCLEOTIDE SEQUENCE [LARGE SCALE GENOMIC DNA]</scope>
    <source>
        <strain evidence="4">cv. WK10039</strain>
    </source>
</reference>
<feature type="region of interest" description="Disordered" evidence="1">
    <location>
        <begin position="351"/>
        <end position="407"/>
    </location>
</feature>
<organism evidence="4 5">
    <name type="scientific">Raphanus sativus</name>
    <name type="common">Radish</name>
    <name type="synonym">Raphanus raphanistrum var. sativus</name>
    <dbReference type="NCBI Taxonomy" id="3726"/>
    <lineage>
        <taxon>Eukaryota</taxon>
        <taxon>Viridiplantae</taxon>
        <taxon>Streptophyta</taxon>
        <taxon>Embryophyta</taxon>
        <taxon>Tracheophyta</taxon>
        <taxon>Spermatophyta</taxon>
        <taxon>Magnoliopsida</taxon>
        <taxon>eudicotyledons</taxon>
        <taxon>Gunneridae</taxon>
        <taxon>Pentapetalae</taxon>
        <taxon>rosids</taxon>
        <taxon>malvids</taxon>
        <taxon>Brassicales</taxon>
        <taxon>Brassicaceae</taxon>
        <taxon>Brassiceae</taxon>
        <taxon>Raphanus</taxon>
    </lineage>
</organism>
<feature type="compositionally biased region" description="Polar residues" evidence="1">
    <location>
        <begin position="144"/>
        <end position="159"/>
    </location>
</feature>
<dbReference type="PANTHER" id="PTHR21450:SF36">
    <property type="entry name" value="FAMILY PROTEIN, PUTATIVE (DUF630 AND DUF632)-RELATED"/>
    <property type="match status" value="1"/>
</dbReference>
<proteinExistence type="predicted"/>